<evidence type="ECO:0000313" key="3">
    <source>
        <dbReference type="Proteomes" id="UP001163064"/>
    </source>
</evidence>
<dbReference type="RefSeq" id="WP_266601318.1">
    <property type="nucleotide sequence ID" value="NZ_JAPHNL010000233.1"/>
</dbReference>
<accession>A0ABT3TXG5</accession>
<feature type="region of interest" description="Disordered" evidence="1">
    <location>
        <begin position="1"/>
        <end position="33"/>
    </location>
</feature>
<organism evidence="2 3">
    <name type="scientific">Streptomyces beihaiensis</name>
    <dbReference type="NCBI Taxonomy" id="2984495"/>
    <lineage>
        <taxon>Bacteria</taxon>
        <taxon>Bacillati</taxon>
        <taxon>Actinomycetota</taxon>
        <taxon>Actinomycetes</taxon>
        <taxon>Kitasatosporales</taxon>
        <taxon>Streptomycetaceae</taxon>
        <taxon>Streptomyces</taxon>
    </lineage>
</organism>
<keyword evidence="3" id="KW-1185">Reference proteome</keyword>
<dbReference type="EMBL" id="JAPHNL010000233">
    <property type="protein sequence ID" value="MCX3061736.1"/>
    <property type="molecule type" value="Genomic_DNA"/>
</dbReference>
<proteinExistence type="predicted"/>
<comment type="caution">
    <text evidence="2">The sequence shown here is derived from an EMBL/GenBank/DDBJ whole genome shotgun (WGS) entry which is preliminary data.</text>
</comment>
<dbReference type="SUPFAM" id="SSF54826">
    <property type="entry name" value="Enolase N-terminal domain-like"/>
    <property type="match status" value="1"/>
</dbReference>
<evidence type="ECO:0000256" key="1">
    <source>
        <dbReference type="SAM" id="MobiDB-lite"/>
    </source>
</evidence>
<gene>
    <name evidence="2" type="ORF">OFY01_18600</name>
</gene>
<protein>
    <submittedName>
        <fullName evidence="2">Uncharacterized protein</fullName>
    </submittedName>
</protein>
<sequence>MTSDGPISDVRAHAGEIPTGRPEPDRTEPDGTPAWYSTTVVVAEADGGGHTGTGWTYGHTSLADLVRGPLAAAVTGTAP</sequence>
<name>A0ABT3TXG5_9ACTN</name>
<dbReference type="Gene3D" id="3.30.390.10">
    <property type="entry name" value="Enolase-like, N-terminal domain"/>
    <property type="match status" value="1"/>
</dbReference>
<dbReference type="Proteomes" id="UP001163064">
    <property type="component" value="Unassembled WGS sequence"/>
</dbReference>
<dbReference type="InterPro" id="IPR029017">
    <property type="entry name" value="Enolase-like_N"/>
</dbReference>
<evidence type="ECO:0000313" key="2">
    <source>
        <dbReference type="EMBL" id="MCX3061736.1"/>
    </source>
</evidence>
<reference evidence="2" key="1">
    <citation type="submission" date="2022-10" db="EMBL/GenBank/DDBJ databases">
        <title>Streptomyces beihaiensis sp. nov., a chitin degrading actinobacterium, isolated from shrimp pond soil.</title>
        <authorList>
            <person name="Xie J."/>
            <person name="Shen N."/>
        </authorList>
    </citation>
    <scope>NUCLEOTIDE SEQUENCE</scope>
    <source>
        <strain evidence="2">GXMU-J5</strain>
    </source>
</reference>